<accession>A0A1L7REB7</accession>
<proteinExistence type="predicted"/>
<feature type="compositionally biased region" description="Polar residues" evidence="1">
    <location>
        <begin position="49"/>
        <end position="65"/>
    </location>
</feature>
<sequence>MSSSPTSSGCNWSGTVRPHSAIGMHAPIEHEQAYTPPDDTDTADAQDVGEQTTINQPQPATTGAR</sequence>
<dbReference type="AlphaFoldDB" id="A0A1L7REB7"/>
<name>A0A1L7REB7_9ACTO</name>
<protein>
    <submittedName>
        <fullName evidence="2">Uncharacterized protein</fullName>
    </submittedName>
</protein>
<evidence type="ECO:0000313" key="2">
    <source>
        <dbReference type="EMBL" id="CED92405.1"/>
    </source>
</evidence>
<dbReference type="EMBL" id="LK995540">
    <property type="protein sequence ID" value="CED92405.1"/>
    <property type="molecule type" value="Genomic_DNA"/>
</dbReference>
<feature type="region of interest" description="Disordered" evidence="1">
    <location>
        <begin position="1"/>
        <end position="65"/>
    </location>
</feature>
<evidence type="ECO:0000256" key="1">
    <source>
        <dbReference type="SAM" id="MobiDB-lite"/>
    </source>
</evidence>
<reference evidence="2" key="1">
    <citation type="submission" date="2014-07" db="EMBL/GenBank/DDBJ databases">
        <authorList>
            <person name="Zhang J.E."/>
            <person name="Yang H."/>
            <person name="Guo J."/>
            <person name="Deng Z."/>
            <person name="Luo H."/>
            <person name="Luo M."/>
            <person name="Zhao B."/>
        </authorList>
    </citation>
    <scope>NUCLEOTIDE SEQUENCE</scope>
    <source>
        <strain evidence="2">AM4</strain>
    </source>
</reference>
<gene>
    <name evidence="2" type="ORF">AAM4_2573</name>
</gene>
<feature type="compositionally biased region" description="Polar residues" evidence="1">
    <location>
        <begin position="1"/>
        <end position="14"/>
    </location>
</feature>
<organism evidence="2">
    <name type="scientific">Actinomyces succiniciruminis</name>
    <dbReference type="NCBI Taxonomy" id="1522002"/>
    <lineage>
        <taxon>Bacteria</taxon>
        <taxon>Bacillati</taxon>
        <taxon>Actinomycetota</taxon>
        <taxon>Actinomycetes</taxon>
        <taxon>Actinomycetales</taxon>
        <taxon>Actinomycetaceae</taxon>
        <taxon>Actinomyces</taxon>
    </lineage>
</organism>